<dbReference type="InterPro" id="IPR001584">
    <property type="entry name" value="Integrase_cat-core"/>
</dbReference>
<dbReference type="InterPro" id="IPR036397">
    <property type="entry name" value="RNaseH_sf"/>
</dbReference>
<feature type="domain" description="Integrase catalytic" evidence="1">
    <location>
        <begin position="1"/>
        <end position="85"/>
    </location>
</feature>
<dbReference type="SUPFAM" id="SSF53098">
    <property type="entry name" value="Ribonuclease H-like"/>
    <property type="match status" value="1"/>
</dbReference>
<name>A0A9D7SGC5_9BACT</name>
<dbReference type="EMBL" id="JADKIO010000005">
    <property type="protein sequence ID" value="MBK9795718.1"/>
    <property type="molecule type" value="Genomic_DNA"/>
</dbReference>
<proteinExistence type="predicted"/>
<dbReference type="GO" id="GO:0015074">
    <property type="term" value="P:DNA integration"/>
    <property type="evidence" value="ECO:0007669"/>
    <property type="project" value="InterPro"/>
</dbReference>
<evidence type="ECO:0000313" key="3">
    <source>
        <dbReference type="Proteomes" id="UP000886657"/>
    </source>
</evidence>
<gene>
    <name evidence="2" type="ORF">IPP58_04365</name>
</gene>
<evidence type="ECO:0000259" key="1">
    <source>
        <dbReference type="PROSITE" id="PS50994"/>
    </source>
</evidence>
<organism evidence="2 3">
    <name type="scientific">Candidatus Geothrix skivensis</name>
    <dbReference type="NCBI Taxonomy" id="2954439"/>
    <lineage>
        <taxon>Bacteria</taxon>
        <taxon>Pseudomonadati</taxon>
        <taxon>Acidobacteriota</taxon>
        <taxon>Holophagae</taxon>
        <taxon>Holophagales</taxon>
        <taxon>Holophagaceae</taxon>
        <taxon>Geothrix</taxon>
    </lineage>
</organism>
<dbReference type="Proteomes" id="UP000886657">
    <property type="component" value="Unassembled WGS sequence"/>
</dbReference>
<dbReference type="Pfam" id="PF13683">
    <property type="entry name" value="rve_3"/>
    <property type="match status" value="1"/>
</dbReference>
<accession>A0A9D7SGC5</accession>
<evidence type="ECO:0000313" key="2">
    <source>
        <dbReference type="EMBL" id="MBK9795718.1"/>
    </source>
</evidence>
<dbReference type="Gene3D" id="3.30.420.10">
    <property type="entry name" value="Ribonuclease H-like superfamily/Ribonuclease H"/>
    <property type="match status" value="1"/>
</dbReference>
<reference evidence="2" key="1">
    <citation type="submission" date="2020-10" db="EMBL/GenBank/DDBJ databases">
        <title>Connecting structure to function with the recovery of over 1000 high-quality activated sludge metagenome-assembled genomes encoding full-length rRNA genes using long-read sequencing.</title>
        <authorList>
            <person name="Singleton C.M."/>
            <person name="Petriglieri F."/>
            <person name="Kristensen J.M."/>
            <person name="Kirkegaard R.H."/>
            <person name="Michaelsen T.Y."/>
            <person name="Andersen M.H."/>
            <person name="Karst S.M."/>
            <person name="Dueholm M.S."/>
            <person name="Nielsen P.H."/>
            <person name="Albertsen M."/>
        </authorList>
    </citation>
    <scope>NUCLEOTIDE SEQUENCE</scope>
    <source>
        <strain evidence="2">Skiv_18-Q3-R9-52_MAXAC.067</strain>
    </source>
</reference>
<dbReference type="GO" id="GO:0003676">
    <property type="term" value="F:nucleic acid binding"/>
    <property type="evidence" value="ECO:0007669"/>
    <property type="project" value="InterPro"/>
</dbReference>
<dbReference type="AlphaFoldDB" id="A0A9D7SGC5"/>
<dbReference type="InterPro" id="IPR012337">
    <property type="entry name" value="RNaseH-like_sf"/>
</dbReference>
<dbReference type="PROSITE" id="PS50994">
    <property type="entry name" value="INTEGRASE"/>
    <property type="match status" value="1"/>
</dbReference>
<comment type="caution">
    <text evidence="2">The sequence shown here is derived from an EMBL/GenBank/DDBJ whole genome shotgun (WGS) entry which is preliminary data.</text>
</comment>
<protein>
    <submittedName>
        <fullName evidence="2">DDE-type integrase/transposase/recombinase</fullName>
    </submittedName>
</protein>
<sequence>MASTRESIRGTYQFLSANHAPTFIFVEGPPYRSKEFKALRAANGLKHSRNQTYRPRTNGTAERFIQAALRECAFGHTWQNLDERN</sequence>